<sequence length="195" mass="22173">MDKISHTFLYVYKDIRDFVLAGLRCFHCEDLRDTSLCTVIDVCSDADQVCVTVKDLNDNYQISYRLGCVKKEVCGGQVMALFRHSCCSSDYCNAYNLDDATTASKQISSSTVKNMLTNGEATTTIRTEATPIRTEATTTPNHVTLQITTSYPFNCSGHSYYQWHGQCYYMTHHSTPWGEHRNGKHQVYFIYVHVS</sequence>
<evidence type="ECO:0000259" key="1">
    <source>
        <dbReference type="Pfam" id="PF00087"/>
    </source>
</evidence>
<dbReference type="EMBL" id="CACVKT020001754">
    <property type="protein sequence ID" value="CAC5371318.1"/>
    <property type="molecule type" value="Genomic_DNA"/>
</dbReference>
<protein>
    <recommendedName>
        <fullName evidence="1">Snake toxin/toxin-like domain-containing protein</fullName>
    </recommendedName>
</protein>
<proteinExistence type="predicted"/>
<dbReference type="OrthoDB" id="6122767at2759"/>
<dbReference type="InterPro" id="IPR035076">
    <property type="entry name" value="Toxin/TOLIP"/>
</dbReference>
<evidence type="ECO:0000313" key="2">
    <source>
        <dbReference type="EMBL" id="CAC5371318.1"/>
    </source>
</evidence>
<dbReference type="InterPro" id="IPR045860">
    <property type="entry name" value="Snake_toxin-like_sf"/>
</dbReference>
<accession>A0A6J8ANH5</accession>
<keyword evidence="3" id="KW-1185">Reference proteome</keyword>
<reference evidence="2 3" key="1">
    <citation type="submission" date="2020-06" db="EMBL/GenBank/DDBJ databases">
        <authorList>
            <person name="Li R."/>
            <person name="Bekaert M."/>
        </authorList>
    </citation>
    <scope>NUCLEOTIDE SEQUENCE [LARGE SCALE GENOMIC DNA]</scope>
    <source>
        <strain evidence="3">wild</strain>
    </source>
</reference>
<organism evidence="2 3">
    <name type="scientific">Mytilus coruscus</name>
    <name type="common">Sea mussel</name>
    <dbReference type="NCBI Taxonomy" id="42192"/>
    <lineage>
        <taxon>Eukaryota</taxon>
        <taxon>Metazoa</taxon>
        <taxon>Spiralia</taxon>
        <taxon>Lophotrochozoa</taxon>
        <taxon>Mollusca</taxon>
        <taxon>Bivalvia</taxon>
        <taxon>Autobranchia</taxon>
        <taxon>Pteriomorphia</taxon>
        <taxon>Mytilida</taxon>
        <taxon>Mytiloidea</taxon>
        <taxon>Mytilidae</taxon>
        <taxon>Mytilinae</taxon>
        <taxon>Mytilus</taxon>
    </lineage>
</organism>
<dbReference type="Gene3D" id="2.10.60.10">
    <property type="entry name" value="CD59"/>
    <property type="match status" value="1"/>
</dbReference>
<evidence type="ECO:0000313" key="3">
    <source>
        <dbReference type="Proteomes" id="UP000507470"/>
    </source>
</evidence>
<feature type="domain" description="Snake toxin/toxin-like" evidence="1">
    <location>
        <begin position="23"/>
        <end position="93"/>
    </location>
</feature>
<dbReference type="SUPFAM" id="SSF57302">
    <property type="entry name" value="Snake toxin-like"/>
    <property type="match status" value="1"/>
</dbReference>
<dbReference type="AlphaFoldDB" id="A0A6J8ANH5"/>
<dbReference type="Pfam" id="PF00087">
    <property type="entry name" value="Toxin_TOLIP"/>
    <property type="match status" value="1"/>
</dbReference>
<dbReference type="Proteomes" id="UP000507470">
    <property type="component" value="Unassembled WGS sequence"/>
</dbReference>
<gene>
    <name evidence="2" type="ORF">MCOR_9818</name>
</gene>
<name>A0A6J8ANH5_MYTCO</name>